<proteinExistence type="predicted"/>
<dbReference type="Gene3D" id="2.40.30.10">
    <property type="entry name" value="Translation factors"/>
    <property type="match status" value="1"/>
</dbReference>
<name>A0A370F5W1_9BURK</name>
<evidence type="ECO:0000256" key="1">
    <source>
        <dbReference type="ARBA" id="ARBA00001974"/>
    </source>
</evidence>
<dbReference type="Pfam" id="PF22780">
    <property type="entry name" value="HI0933_like_1st"/>
    <property type="match status" value="1"/>
</dbReference>
<dbReference type="NCBIfam" id="TIGR00275">
    <property type="entry name" value="aminoacetone oxidase family FAD-binding enzyme"/>
    <property type="match status" value="1"/>
</dbReference>
<dbReference type="NCBIfam" id="TIGR03862">
    <property type="entry name" value="flavo_PP4765"/>
    <property type="match status" value="1"/>
</dbReference>
<keyword evidence="7" id="KW-1185">Reference proteome</keyword>
<protein>
    <recommendedName>
        <fullName evidence="8">NAD(FAD)-utilizing dehydrogenase</fullName>
    </recommendedName>
</protein>
<evidence type="ECO:0000256" key="3">
    <source>
        <dbReference type="ARBA" id="ARBA00022827"/>
    </source>
</evidence>
<dbReference type="SUPFAM" id="SSF160996">
    <property type="entry name" value="HI0933 insert domain-like"/>
    <property type="match status" value="1"/>
</dbReference>
<dbReference type="Gene3D" id="3.50.50.60">
    <property type="entry name" value="FAD/NAD(P)-binding domain"/>
    <property type="match status" value="1"/>
</dbReference>
<dbReference type="STRING" id="433924.NS331_10485"/>
<accession>A0A370F5W1</accession>
<dbReference type="InterPro" id="IPR055178">
    <property type="entry name" value="RsdA/BaiN/AoA(So)-like_dom"/>
</dbReference>
<dbReference type="Pfam" id="PF03486">
    <property type="entry name" value="HI0933_like"/>
    <property type="match status" value="1"/>
</dbReference>
<dbReference type="PANTHER" id="PTHR42887:SF1">
    <property type="entry name" value="BLR3961 PROTEIN"/>
    <property type="match status" value="1"/>
</dbReference>
<dbReference type="InterPro" id="IPR023166">
    <property type="entry name" value="BaiN-like_dom_sf"/>
</dbReference>
<gene>
    <name evidence="6" type="ORF">DFR41_113108</name>
</gene>
<comment type="caution">
    <text evidence="6">The sequence shown here is derived from an EMBL/GenBank/DDBJ whole genome shotgun (WGS) entry which is preliminary data.</text>
</comment>
<evidence type="ECO:0000259" key="5">
    <source>
        <dbReference type="Pfam" id="PF22780"/>
    </source>
</evidence>
<dbReference type="PRINTS" id="PR00420">
    <property type="entry name" value="RNGMNOXGNASE"/>
</dbReference>
<dbReference type="InterPro" id="IPR004792">
    <property type="entry name" value="BaiN-like"/>
</dbReference>
<dbReference type="AlphaFoldDB" id="A0A370F5W1"/>
<dbReference type="Proteomes" id="UP000255265">
    <property type="component" value="Unassembled WGS sequence"/>
</dbReference>
<evidence type="ECO:0008006" key="8">
    <source>
        <dbReference type="Google" id="ProtNLM"/>
    </source>
</evidence>
<keyword evidence="3" id="KW-0274">FAD</keyword>
<dbReference type="Gene3D" id="1.10.8.260">
    <property type="entry name" value="HI0933 insert domain-like"/>
    <property type="match status" value="1"/>
</dbReference>
<dbReference type="InterPro" id="IPR057661">
    <property type="entry name" value="RsdA/BaiN/AoA(So)_Rossmann"/>
</dbReference>
<dbReference type="PANTHER" id="PTHR42887">
    <property type="entry name" value="OS12G0638800 PROTEIN"/>
    <property type="match status" value="1"/>
</dbReference>
<reference evidence="6 7" key="1">
    <citation type="submission" date="2018-07" db="EMBL/GenBank/DDBJ databases">
        <title>Genomic Encyclopedia of Type Strains, Phase IV (KMG-IV): sequencing the most valuable type-strain genomes for metagenomic binning, comparative biology and taxonomic classification.</title>
        <authorList>
            <person name="Goeker M."/>
        </authorList>
    </citation>
    <scope>NUCLEOTIDE SEQUENCE [LARGE SCALE GENOMIC DNA]</scope>
    <source>
        <strain evidence="6 7">DSM 21352</strain>
    </source>
</reference>
<dbReference type="SUPFAM" id="SSF51905">
    <property type="entry name" value="FAD/NAD(P)-binding domain"/>
    <property type="match status" value="1"/>
</dbReference>
<comment type="cofactor">
    <cofactor evidence="1">
        <name>FAD</name>
        <dbReference type="ChEBI" id="CHEBI:57692"/>
    </cofactor>
</comment>
<evidence type="ECO:0000256" key="2">
    <source>
        <dbReference type="ARBA" id="ARBA00022630"/>
    </source>
</evidence>
<dbReference type="EMBL" id="QQAV01000013">
    <property type="protein sequence ID" value="RDI19126.1"/>
    <property type="molecule type" value="Genomic_DNA"/>
</dbReference>
<evidence type="ECO:0000259" key="4">
    <source>
        <dbReference type="Pfam" id="PF03486"/>
    </source>
</evidence>
<evidence type="ECO:0000313" key="7">
    <source>
        <dbReference type="Proteomes" id="UP000255265"/>
    </source>
</evidence>
<organism evidence="6 7">
    <name type="scientific">Pseudacidovorax intermedius</name>
    <dbReference type="NCBI Taxonomy" id="433924"/>
    <lineage>
        <taxon>Bacteria</taxon>
        <taxon>Pseudomonadati</taxon>
        <taxon>Pseudomonadota</taxon>
        <taxon>Betaproteobacteria</taxon>
        <taxon>Burkholderiales</taxon>
        <taxon>Comamonadaceae</taxon>
        <taxon>Pseudacidovorax</taxon>
    </lineage>
</organism>
<dbReference type="InterPro" id="IPR022460">
    <property type="entry name" value="Flavoprotein_PP4765"/>
</dbReference>
<keyword evidence="2" id="KW-0285">Flavoprotein</keyword>
<sequence length="414" mass="44448">MPAMTKLSNVAVIGGGPAGLMAAERLVAAGCTVDLYDAMPSVGRKFLLAGRGGLNLTHSEPFDAFASRYGERRAQVEPLLRRFDADALRAWTHALGIETFVGTSGRVFPREMKAAPLLRAWLHRLRASGVRLHMRHRWTGWQDDGALRFDTPQGGTTVRADALILACGGASWPRLGSDGAWVGPLHARGVTAAPLRPANCGFDVAWTSFFAERFAGQPLKSVVLDVRDRDGRHFRRKGEFVVTSTGVEGSLVYAASALLRDEIAAIGQATVTLDLLSDWTPERVLAAVAHPRGSRSMGSHLKSRLNLDAVRSALLHEVLDKAAMQDAARVAATLKALPLTLLRPRPVDEAISTAGGVRFDDLDEGLMLRGLPGVFCAGEMLDWEAPTGGYLLNACMASGVVAAEGASDWLRRQA</sequence>
<feature type="domain" description="RsdA/BaiN/AoA(So)-like insert" evidence="5">
    <location>
        <begin position="196"/>
        <end position="352"/>
    </location>
</feature>
<evidence type="ECO:0000313" key="6">
    <source>
        <dbReference type="EMBL" id="RDI19126.1"/>
    </source>
</evidence>
<dbReference type="InterPro" id="IPR036188">
    <property type="entry name" value="FAD/NAD-bd_sf"/>
</dbReference>
<feature type="domain" description="RsdA/BaiN/AoA(So)-like Rossmann fold-like" evidence="4">
    <location>
        <begin position="9"/>
        <end position="404"/>
    </location>
</feature>